<dbReference type="STRING" id="1770058.A3840_15825"/>
<dbReference type="Gene3D" id="3.30.460.10">
    <property type="entry name" value="Beta Polymerase, domain 2"/>
    <property type="match status" value="1"/>
</dbReference>
<evidence type="ECO:0000313" key="1">
    <source>
        <dbReference type="EMBL" id="OAM74470.1"/>
    </source>
</evidence>
<sequence length="94" mass="10085">MRGADDLVWRPWEAIMQADDFIGEVRTAAPSSGLFDALFLGGSFGKGQADQWSDVDLLGLAPAERHAAIEAWWRDWLEGGSLSSISRCGSGAAC</sequence>
<evidence type="ECO:0008006" key="3">
    <source>
        <dbReference type="Google" id="ProtNLM"/>
    </source>
</evidence>
<accession>A0A178HPQ9</accession>
<evidence type="ECO:0000313" key="2">
    <source>
        <dbReference type="Proteomes" id="UP000078389"/>
    </source>
</evidence>
<comment type="caution">
    <text evidence="1">The sequence shown here is derived from an EMBL/GenBank/DDBJ whole genome shotgun (WGS) entry which is preliminary data.</text>
</comment>
<gene>
    <name evidence="1" type="ORF">A3840_15825</name>
</gene>
<keyword evidence="2" id="KW-1185">Reference proteome</keyword>
<dbReference type="Proteomes" id="UP000078389">
    <property type="component" value="Unassembled WGS sequence"/>
</dbReference>
<dbReference type="EMBL" id="LVVY01000120">
    <property type="protein sequence ID" value="OAM74470.1"/>
    <property type="molecule type" value="Genomic_DNA"/>
</dbReference>
<proteinExistence type="predicted"/>
<name>A0A178HPQ9_9HYPH</name>
<organism evidence="1 2">
    <name type="scientific">Devosia elaeis</name>
    <dbReference type="NCBI Taxonomy" id="1770058"/>
    <lineage>
        <taxon>Bacteria</taxon>
        <taxon>Pseudomonadati</taxon>
        <taxon>Pseudomonadota</taxon>
        <taxon>Alphaproteobacteria</taxon>
        <taxon>Hyphomicrobiales</taxon>
        <taxon>Devosiaceae</taxon>
        <taxon>Devosia</taxon>
    </lineage>
</organism>
<dbReference type="AlphaFoldDB" id="A0A178HPQ9"/>
<protein>
    <recommendedName>
        <fullName evidence="3">Polymerase nucleotidyl transferase domain-containing protein</fullName>
    </recommendedName>
</protein>
<dbReference type="InterPro" id="IPR043519">
    <property type="entry name" value="NT_sf"/>
</dbReference>
<dbReference type="SUPFAM" id="SSF81301">
    <property type="entry name" value="Nucleotidyltransferase"/>
    <property type="match status" value="1"/>
</dbReference>
<reference evidence="1 2" key="1">
    <citation type="submission" date="2016-03" db="EMBL/GenBank/DDBJ databases">
        <title>Genome sequencing of Devosia sp. S37.</title>
        <authorList>
            <person name="Mohd Nor M."/>
        </authorList>
    </citation>
    <scope>NUCLEOTIDE SEQUENCE [LARGE SCALE GENOMIC DNA]</scope>
    <source>
        <strain evidence="1 2">S37</strain>
    </source>
</reference>